<name>A0A8T2NJC3_9TELE</name>
<feature type="compositionally biased region" description="Pro residues" evidence="9">
    <location>
        <begin position="342"/>
        <end position="355"/>
    </location>
</feature>
<feature type="domain" description="SAP" evidence="10">
    <location>
        <begin position="513"/>
        <end position="547"/>
    </location>
</feature>
<evidence type="ECO:0000256" key="6">
    <source>
        <dbReference type="ARBA" id="ARBA00023242"/>
    </source>
</evidence>
<evidence type="ECO:0000256" key="5">
    <source>
        <dbReference type="ARBA" id="ARBA00023163"/>
    </source>
</evidence>
<feature type="region of interest" description="Disordered" evidence="9">
    <location>
        <begin position="1012"/>
        <end position="1076"/>
    </location>
</feature>
<dbReference type="EMBL" id="JAFBMS010000043">
    <property type="protein sequence ID" value="KAG9340339.1"/>
    <property type="molecule type" value="Genomic_DNA"/>
</dbReference>
<feature type="compositionally biased region" description="Polar residues" evidence="9">
    <location>
        <begin position="978"/>
        <end position="992"/>
    </location>
</feature>
<sequence>MLDTNPCLRIDPTSLGAPPITDSLEKRGMRLGYKRHACHSLREGEMEIVFPRITVWTEIEIWEGASENECETERGAWKQERGAQDYRRGCLRMGESRDESRGDVEEDRGSLCNCCQKEDEGRGRPAMLNFCFASGSVIPHLTCIGFLQGDTKGGRPAPVSVLQLKLQQRRTREELVSQGIMPPLKSPAAFHEQRKSLERARTEDYLKRKIRSRPERSELVRMHILEETSAEPSLQAKQLQLKRARLADDLNDKISHRPGPMELIHKNILAVHSSLKQVLIETEFPKVAGESSSFDEDSSDALSPDQPVSHDSPLGPAPLPSPPDMLNRSSNPSPTQFLSQAPPLPPPTSSMPSPPQKLTNGTPTPTAARPAPALIKQSQAKPVSDRPPQKKKPKESKPKVKKLKYHQYIPPDQKAEREPPPQLDSTYAKILHQQQLFLQLQIINQQQQHYNYHTILPAPPKPPTDQQPSSNTGPSPSRTVPAATSSSPSQSAQNRQGLTLVAGVKLGPLPPNLDDLKVAELKHELKLRGLPVSGTKNDLIERLRNFQEQNGGTAATGATPGGVPPKNNLQQQPQPQQQQLTQPTGSSPILGGATVLHQPGEGGVVLAAFPFVATVGGGGARTAAQPPVMQFGSTSSSPPPSPTPSDRSLAGMSPDETSCNGDAFGEMVTSPLTQLSLHPSPQHPVVMVKEESLGQAPATCRFSQHAPRPREVAGSLDKDQMLQEKDKQIEELTRMLRQKQRLVETLRLQLEQGKRSEPVAGIVRVKEEPCETAGDRSSSCCLRQPLSPDLLLDGEAIKVYINQQPCAPLSAPSFPLDLLKAQHTPTLVTDSNGNHFLIALTNHSVDSQASGSLEGRTSGPVRLQRVKSTPSKLSSQSQPDSQMPSSENQSKQQVQQPSLTNQPVRKGHKVGLHVTTNSSQGAAMSFSAPPNLQPFFASEDSAPCGNHRPSSPTHTTEVCSGIDQHTLFSPPSPPHKQTCASTQPGKENGSSQHMDDLFDILIQSGEISASFKADQDPAPSRLRPNTPPPSPSPSSIQLSPPTPPESTASQQPTGGEPQPPSSGEHDGTGSGRLEDFLESTTGKPLLGVEPGGPLTLIDDLHSQMLSTSSILDHPPSPMDTCDLSFTSQPPGLDFGDPVLDSMDWLDITMGGSSSGGTSLAPLNSHAPPSVFSADFLDSTDLQLHWDSCL</sequence>
<dbReference type="GO" id="GO:0051145">
    <property type="term" value="P:smooth muscle cell differentiation"/>
    <property type="evidence" value="ECO:0007669"/>
    <property type="project" value="TreeGrafter"/>
</dbReference>
<evidence type="ECO:0000256" key="2">
    <source>
        <dbReference type="ARBA" id="ARBA00022737"/>
    </source>
</evidence>
<dbReference type="Proteomes" id="UP000824540">
    <property type="component" value="Unassembled WGS sequence"/>
</dbReference>
<dbReference type="InterPro" id="IPR036361">
    <property type="entry name" value="SAP_dom_sf"/>
</dbReference>
<evidence type="ECO:0000313" key="11">
    <source>
        <dbReference type="EMBL" id="KAG9340339.1"/>
    </source>
</evidence>
<dbReference type="InterPro" id="IPR043451">
    <property type="entry name" value="Myocardin-like"/>
</dbReference>
<evidence type="ECO:0000256" key="1">
    <source>
        <dbReference type="ARBA" id="ARBA00004123"/>
    </source>
</evidence>
<feature type="compositionally biased region" description="Polar residues" evidence="9">
    <location>
        <begin position="887"/>
        <end position="903"/>
    </location>
</feature>
<reference evidence="11" key="1">
    <citation type="thesis" date="2021" institute="BYU ScholarsArchive" country="Provo, UT, USA">
        <title>Applications of and Algorithms for Genome Assembly and Genomic Analyses with an Emphasis on Marine Teleosts.</title>
        <authorList>
            <person name="Pickett B.D."/>
        </authorList>
    </citation>
    <scope>NUCLEOTIDE SEQUENCE</scope>
    <source>
        <strain evidence="11">HI-2016</strain>
    </source>
</reference>
<dbReference type="OrthoDB" id="197676at2759"/>
<feature type="region of interest" description="Disordered" evidence="9">
    <location>
        <begin position="454"/>
        <end position="495"/>
    </location>
</feature>
<keyword evidence="4 8" id="KW-0175">Coiled coil</keyword>
<protein>
    <recommendedName>
        <fullName evidence="10">SAP domain-containing protein</fullName>
    </recommendedName>
</protein>
<dbReference type="GO" id="GO:0003713">
    <property type="term" value="F:transcription coactivator activity"/>
    <property type="evidence" value="ECO:0007669"/>
    <property type="project" value="TreeGrafter"/>
</dbReference>
<evidence type="ECO:0000259" key="10">
    <source>
        <dbReference type="PROSITE" id="PS50800"/>
    </source>
</evidence>
<feature type="compositionally biased region" description="Polar residues" evidence="9">
    <location>
        <begin position="948"/>
        <end position="958"/>
    </location>
</feature>
<dbReference type="GO" id="GO:0005634">
    <property type="term" value="C:nucleus"/>
    <property type="evidence" value="ECO:0007669"/>
    <property type="project" value="UniProtKB-SubCell"/>
</dbReference>
<feature type="compositionally biased region" description="Low complexity" evidence="9">
    <location>
        <begin position="362"/>
        <end position="373"/>
    </location>
</feature>
<proteinExistence type="predicted"/>
<feature type="repeat" description="RPEL" evidence="7">
    <location>
        <begin position="248"/>
        <end position="273"/>
    </location>
</feature>
<keyword evidence="6" id="KW-0539">Nucleus</keyword>
<dbReference type="InterPro" id="IPR004018">
    <property type="entry name" value="RPEL_repeat"/>
</dbReference>
<dbReference type="GO" id="GO:0045944">
    <property type="term" value="P:positive regulation of transcription by RNA polymerase II"/>
    <property type="evidence" value="ECO:0007669"/>
    <property type="project" value="TreeGrafter"/>
</dbReference>
<dbReference type="PANTHER" id="PTHR22793">
    <property type="entry name" value="MYOCARDIN-RELATED TRANSCRIPTION FACTOR-RELATED"/>
    <property type="match status" value="1"/>
</dbReference>
<keyword evidence="5" id="KW-0804">Transcription</keyword>
<feature type="region of interest" description="Disordered" evidence="9">
    <location>
        <begin position="623"/>
        <end position="666"/>
    </location>
</feature>
<feature type="region of interest" description="Disordered" evidence="9">
    <location>
        <begin position="921"/>
        <end position="992"/>
    </location>
</feature>
<feature type="compositionally biased region" description="Basic residues" evidence="9">
    <location>
        <begin position="389"/>
        <end position="405"/>
    </location>
</feature>
<dbReference type="SMART" id="SM00513">
    <property type="entry name" value="SAP"/>
    <property type="match status" value="1"/>
</dbReference>
<dbReference type="PANTHER" id="PTHR22793:SF6">
    <property type="entry name" value="MYOCARDIN-RELATED TRANSCRIPTION FACTOR A"/>
    <property type="match status" value="1"/>
</dbReference>
<comment type="caution">
    <text evidence="11">The sequence shown here is derived from an EMBL/GenBank/DDBJ whole genome shotgun (WGS) entry which is preliminary data.</text>
</comment>
<gene>
    <name evidence="11" type="ORF">JZ751_021451</name>
</gene>
<dbReference type="FunFam" id="1.10.720.30:FF:000002">
    <property type="entry name" value="Myocardin related transcription factor A"/>
    <property type="match status" value="1"/>
</dbReference>
<feature type="repeat" description="RPEL" evidence="7">
    <location>
        <begin position="204"/>
        <end position="229"/>
    </location>
</feature>
<dbReference type="Gene3D" id="6.10.150.10">
    <property type="match status" value="1"/>
</dbReference>
<evidence type="ECO:0000313" key="12">
    <source>
        <dbReference type="Proteomes" id="UP000824540"/>
    </source>
</evidence>
<comment type="subcellular location">
    <subcellularLocation>
        <location evidence="1">Nucleus</location>
    </subcellularLocation>
</comment>
<dbReference type="SMART" id="SM00707">
    <property type="entry name" value="RPEL"/>
    <property type="match status" value="3"/>
</dbReference>
<keyword evidence="2" id="KW-0677">Repeat</keyword>
<keyword evidence="12" id="KW-1185">Reference proteome</keyword>
<feature type="compositionally biased region" description="Low complexity" evidence="9">
    <location>
        <begin position="569"/>
        <end position="584"/>
    </location>
</feature>
<dbReference type="Gene3D" id="6.10.140.2040">
    <property type="match status" value="1"/>
</dbReference>
<evidence type="ECO:0000256" key="7">
    <source>
        <dbReference type="PROSITE-ProRule" id="PRU00401"/>
    </source>
</evidence>
<dbReference type="PROSITE" id="PS50800">
    <property type="entry name" value="SAP"/>
    <property type="match status" value="1"/>
</dbReference>
<accession>A0A8T2NJC3</accession>
<feature type="compositionally biased region" description="Basic and acidic residues" evidence="9">
    <location>
        <begin position="1063"/>
        <end position="1075"/>
    </location>
</feature>
<dbReference type="SUPFAM" id="SSF68906">
    <property type="entry name" value="SAP domain"/>
    <property type="match status" value="1"/>
</dbReference>
<dbReference type="PROSITE" id="PS51073">
    <property type="entry name" value="RPEL"/>
    <property type="match status" value="3"/>
</dbReference>
<dbReference type="Pfam" id="PF02037">
    <property type="entry name" value="SAP"/>
    <property type="match status" value="1"/>
</dbReference>
<feature type="repeat" description="RPEL" evidence="7">
    <location>
        <begin position="160"/>
        <end position="185"/>
    </location>
</feature>
<keyword evidence="3" id="KW-0805">Transcription regulation</keyword>
<feature type="coiled-coil region" evidence="8">
    <location>
        <begin position="718"/>
        <end position="756"/>
    </location>
</feature>
<feature type="region of interest" description="Disordered" evidence="9">
    <location>
        <begin position="848"/>
        <end position="907"/>
    </location>
</feature>
<feature type="compositionally biased region" description="Polar residues" evidence="9">
    <location>
        <begin position="327"/>
        <end position="339"/>
    </location>
</feature>
<dbReference type="InterPro" id="IPR003034">
    <property type="entry name" value="SAP_dom"/>
</dbReference>
<feature type="region of interest" description="Disordered" evidence="9">
    <location>
        <begin position="289"/>
        <end position="427"/>
    </location>
</feature>
<feature type="compositionally biased region" description="Low complexity" evidence="9">
    <location>
        <begin position="466"/>
        <end position="493"/>
    </location>
</feature>
<evidence type="ECO:0000256" key="9">
    <source>
        <dbReference type="SAM" id="MobiDB-lite"/>
    </source>
</evidence>
<evidence type="ECO:0000256" key="3">
    <source>
        <dbReference type="ARBA" id="ARBA00023015"/>
    </source>
</evidence>
<organism evidence="11 12">
    <name type="scientific">Albula glossodonta</name>
    <name type="common">roundjaw bonefish</name>
    <dbReference type="NCBI Taxonomy" id="121402"/>
    <lineage>
        <taxon>Eukaryota</taxon>
        <taxon>Metazoa</taxon>
        <taxon>Chordata</taxon>
        <taxon>Craniata</taxon>
        <taxon>Vertebrata</taxon>
        <taxon>Euteleostomi</taxon>
        <taxon>Actinopterygii</taxon>
        <taxon>Neopterygii</taxon>
        <taxon>Teleostei</taxon>
        <taxon>Albuliformes</taxon>
        <taxon>Albulidae</taxon>
        <taxon>Albula</taxon>
    </lineage>
</organism>
<dbReference type="Pfam" id="PF02755">
    <property type="entry name" value="RPEL"/>
    <property type="match status" value="3"/>
</dbReference>
<evidence type="ECO:0000256" key="8">
    <source>
        <dbReference type="SAM" id="Coils"/>
    </source>
</evidence>
<feature type="compositionally biased region" description="Low complexity" evidence="9">
    <location>
        <begin position="874"/>
        <end position="886"/>
    </location>
</feature>
<dbReference type="Gene3D" id="1.10.720.30">
    <property type="entry name" value="SAP domain"/>
    <property type="match status" value="1"/>
</dbReference>
<feature type="region of interest" description="Disordered" evidence="9">
    <location>
        <begin position="551"/>
        <end position="595"/>
    </location>
</feature>
<dbReference type="AlphaFoldDB" id="A0A8T2NJC3"/>
<evidence type="ECO:0000256" key="4">
    <source>
        <dbReference type="ARBA" id="ARBA00023054"/>
    </source>
</evidence>